<dbReference type="OrthoDB" id="9805976at2"/>
<keyword evidence="1" id="KW-0285">Flavoprotein</keyword>
<evidence type="ECO:0000313" key="5">
    <source>
        <dbReference type="Proteomes" id="UP000005139"/>
    </source>
</evidence>
<organism evidence="4 5">
    <name type="scientific">Thermosinus carboxydivorans Nor1</name>
    <dbReference type="NCBI Taxonomy" id="401526"/>
    <lineage>
        <taxon>Bacteria</taxon>
        <taxon>Bacillati</taxon>
        <taxon>Bacillota</taxon>
        <taxon>Negativicutes</taxon>
        <taxon>Selenomonadales</taxon>
        <taxon>Sporomusaceae</taxon>
        <taxon>Thermosinus</taxon>
    </lineage>
</organism>
<sequence length="185" mass="20117">MNVLGIIGSPRKNGNTAALVNAVCKGAAAAGHQTEVINITDLNIHDCVACGTCKTGKIEYCAINDDMQKLYPKIVEADCLVLGTPVYMGQMTGQMKNFFDRWYTFMDANYQIRYLPGKKYITVTASGAPAEAFQSLSDYLNHWLGSFFKLELVKNIVGGSLGPADAINSQPELLAMAENIGRNLK</sequence>
<dbReference type="InterPro" id="IPR051796">
    <property type="entry name" value="ISF_SsuE-like"/>
</dbReference>
<dbReference type="GO" id="GO:0016491">
    <property type="term" value="F:oxidoreductase activity"/>
    <property type="evidence" value="ECO:0007669"/>
    <property type="project" value="InterPro"/>
</dbReference>
<evidence type="ECO:0000256" key="2">
    <source>
        <dbReference type="ARBA" id="ARBA00022643"/>
    </source>
</evidence>
<dbReference type="InterPro" id="IPR005025">
    <property type="entry name" value="FMN_Rdtase-like_dom"/>
</dbReference>
<keyword evidence="2" id="KW-0288">FMN</keyword>
<gene>
    <name evidence="4" type="ORF">TcarDRAFT_2371</name>
</gene>
<dbReference type="EMBL" id="AAWL01000003">
    <property type="protein sequence ID" value="EAX48421.1"/>
    <property type="molecule type" value="Genomic_DNA"/>
</dbReference>
<keyword evidence="5" id="KW-1185">Reference proteome</keyword>
<dbReference type="Pfam" id="PF03358">
    <property type="entry name" value="FMN_red"/>
    <property type="match status" value="1"/>
</dbReference>
<comment type="caution">
    <text evidence="4">The sequence shown here is derived from an EMBL/GenBank/DDBJ whole genome shotgun (WGS) entry which is preliminary data.</text>
</comment>
<dbReference type="Gene3D" id="3.40.50.360">
    <property type="match status" value="1"/>
</dbReference>
<evidence type="ECO:0000259" key="3">
    <source>
        <dbReference type="Pfam" id="PF03358"/>
    </source>
</evidence>
<reference evidence="4 5" key="1">
    <citation type="submission" date="2007-01" db="EMBL/GenBank/DDBJ databases">
        <title>Annotation of the draft genome assembly of Thermosinus carboxydivorans Nor1.</title>
        <authorList>
            <consortium name="US DOE Joint Genome Institute (JGI-ORNL)"/>
            <person name="Larimer F."/>
            <person name="Land M."/>
            <person name="Hauser L."/>
        </authorList>
    </citation>
    <scope>NUCLEOTIDE SEQUENCE [LARGE SCALE GENOMIC DNA]</scope>
    <source>
        <strain evidence="4 5">Nor1</strain>
    </source>
</reference>
<dbReference type="Proteomes" id="UP000005139">
    <property type="component" value="Unassembled WGS sequence"/>
</dbReference>
<feature type="domain" description="NADPH-dependent FMN reductase-like" evidence="3">
    <location>
        <begin position="1"/>
        <end position="138"/>
    </location>
</feature>
<accession>A1HNR8</accession>
<evidence type="ECO:0000313" key="4">
    <source>
        <dbReference type="EMBL" id="EAX48421.1"/>
    </source>
</evidence>
<dbReference type="PANTHER" id="PTHR43278:SF2">
    <property type="entry name" value="IRON-SULFUR FLAVOPROTEIN"/>
    <property type="match status" value="1"/>
</dbReference>
<dbReference type="InterPro" id="IPR029039">
    <property type="entry name" value="Flavoprotein-like_sf"/>
</dbReference>
<name>A1HNR8_9FIRM</name>
<dbReference type="PANTHER" id="PTHR43278">
    <property type="entry name" value="NAD(P)H-DEPENDENT FMN-CONTAINING OXIDOREDUCTASE YWQN-RELATED"/>
    <property type="match status" value="1"/>
</dbReference>
<dbReference type="RefSeq" id="WP_007288669.1">
    <property type="nucleotide sequence ID" value="NZ_AAWL01000003.1"/>
</dbReference>
<dbReference type="eggNOG" id="COG0655">
    <property type="taxonomic scope" value="Bacteria"/>
</dbReference>
<proteinExistence type="predicted"/>
<reference evidence="4 5" key="2">
    <citation type="submission" date="2007-01" db="EMBL/GenBank/DDBJ databases">
        <title>Sequencing of the draft genome and assembly of Thermosinus carboxydivorans Nor1.</title>
        <authorList>
            <consortium name="US DOE Joint Genome Institute (JGI-PGF)"/>
            <person name="Copeland A."/>
            <person name="Lucas S."/>
            <person name="Lapidus A."/>
            <person name="Barry K."/>
            <person name="Glavina del Rio T."/>
            <person name="Dalin E."/>
            <person name="Tice H."/>
            <person name="Bruce D."/>
            <person name="Pitluck S."/>
            <person name="Richardson P."/>
        </authorList>
    </citation>
    <scope>NUCLEOTIDE SEQUENCE [LARGE SCALE GENOMIC DNA]</scope>
    <source>
        <strain evidence="4 5">Nor1</strain>
    </source>
</reference>
<evidence type="ECO:0000256" key="1">
    <source>
        <dbReference type="ARBA" id="ARBA00022630"/>
    </source>
</evidence>
<dbReference type="SUPFAM" id="SSF52218">
    <property type="entry name" value="Flavoproteins"/>
    <property type="match status" value="1"/>
</dbReference>
<dbReference type="AlphaFoldDB" id="A1HNR8"/>
<protein>
    <submittedName>
        <fullName evidence="4">NADPH-dependent FMN reductase</fullName>
    </submittedName>
</protein>